<proteinExistence type="predicted"/>
<dbReference type="Gene3D" id="1.20.120.330">
    <property type="entry name" value="Nucleotidyltransferases domain 2"/>
    <property type="match status" value="1"/>
</dbReference>
<dbReference type="OrthoDB" id="6717584at2"/>
<dbReference type="AlphaFoldDB" id="Q4FT08"/>
<dbReference type="KEGG" id="par:Psyc_0997"/>
<organism evidence="1 2">
    <name type="scientific">Psychrobacter arcticus (strain DSM 17307 / VKM B-2377 / 273-4)</name>
    <dbReference type="NCBI Taxonomy" id="259536"/>
    <lineage>
        <taxon>Bacteria</taxon>
        <taxon>Pseudomonadati</taxon>
        <taxon>Pseudomonadota</taxon>
        <taxon>Gammaproteobacteria</taxon>
        <taxon>Moraxellales</taxon>
        <taxon>Moraxellaceae</taxon>
        <taxon>Psychrobacter</taxon>
    </lineage>
</organism>
<dbReference type="Proteomes" id="UP000000546">
    <property type="component" value="Chromosome"/>
</dbReference>
<gene>
    <name evidence="1" type="ordered locus">Psyc_0997</name>
</gene>
<evidence type="ECO:0000313" key="2">
    <source>
        <dbReference type="Proteomes" id="UP000000546"/>
    </source>
</evidence>
<evidence type="ECO:0008006" key="3">
    <source>
        <dbReference type="Google" id="ProtNLM"/>
    </source>
</evidence>
<reference evidence="1 2" key="1">
    <citation type="journal article" date="2010" name="Appl. Environ. Microbiol.">
        <title>The genome sequence of Psychrobacter arcticus 273-4, a psychroactive Siberian permafrost bacterium, reveals mechanisms for adaptation to low-temperature growth.</title>
        <authorList>
            <person name="Ayala-del-Rio H.L."/>
            <person name="Chain P.S."/>
            <person name="Grzymski J.J."/>
            <person name="Ponder M.A."/>
            <person name="Ivanova N."/>
            <person name="Bergholz P.W."/>
            <person name="Di Bartolo G."/>
            <person name="Hauser L."/>
            <person name="Land M."/>
            <person name="Bakermans C."/>
            <person name="Rodrigues D."/>
            <person name="Klappenbach J."/>
            <person name="Zarka D."/>
            <person name="Larimer F."/>
            <person name="Richardson P."/>
            <person name="Murray A."/>
            <person name="Thomashow M."/>
            <person name="Tiedje J.M."/>
        </authorList>
    </citation>
    <scope>NUCLEOTIDE SEQUENCE [LARGE SCALE GENOMIC DNA]</scope>
    <source>
        <strain evidence="2">DSM 17307 / VKM B-2377 / 273-4</strain>
    </source>
</reference>
<keyword evidence="2" id="KW-1185">Reference proteome</keyword>
<dbReference type="EMBL" id="CP000082">
    <property type="protein sequence ID" value="AAZ18850.1"/>
    <property type="molecule type" value="Genomic_DNA"/>
</dbReference>
<dbReference type="RefSeq" id="WP_011280272.1">
    <property type="nucleotide sequence ID" value="NC_007204.1"/>
</dbReference>
<protein>
    <recommendedName>
        <fullName evidence="3">HEPN domain-containing protein</fullName>
    </recommendedName>
</protein>
<dbReference type="STRING" id="259536.Psyc_0997"/>
<evidence type="ECO:0000313" key="1">
    <source>
        <dbReference type="EMBL" id="AAZ18850.1"/>
    </source>
</evidence>
<sequence length="143" mass="16519">MSVSNSDLEGAAARLFPQPEMIIDEATQRACVNRKYYITYHCLLSIIEEHFPSYDMSNEGMFGNTGSHNRVYLVFDDIYKNTKCKNAQRLSIKFTNFLSKRHKADYALNEDFSEFDYKQALKFAIDIPELADNIAEVQKQKAI</sequence>
<name>Q4FT08_PSYA2</name>
<accession>Q4FT08</accession>
<dbReference type="DNASU" id="3514996"/>
<dbReference type="HOGENOM" id="CLU_1804607_0_0_6"/>